<dbReference type="PANTHER" id="PTHR32097:SF15">
    <property type="entry name" value="STRESS RESPONSE PROTEIN SCP2"/>
    <property type="match status" value="1"/>
</dbReference>
<dbReference type="Proteomes" id="UP000663722">
    <property type="component" value="Chromosome"/>
</dbReference>
<protein>
    <submittedName>
        <fullName evidence="3">Stress response protein TerD family protein</fullName>
    </submittedName>
</protein>
<dbReference type="EMBL" id="CP061800">
    <property type="protein sequence ID" value="QTA92953.1"/>
    <property type="molecule type" value="Genomic_DNA"/>
</dbReference>
<organism evidence="3 4">
    <name type="scientific">Desulfonema magnum</name>
    <dbReference type="NCBI Taxonomy" id="45655"/>
    <lineage>
        <taxon>Bacteria</taxon>
        <taxon>Pseudomonadati</taxon>
        <taxon>Thermodesulfobacteriota</taxon>
        <taxon>Desulfobacteria</taxon>
        <taxon>Desulfobacterales</taxon>
        <taxon>Desulfococcaceae</taxon>
        <taxon>Desulfonema</taxon>
    </lineage>
</organism>
<gene>
    <name evidence="3" type="ORF">dnm_090460</name>
</gene>
<dbReference type="Gene3D" id="2.60.60.30">
    <property type="entry name" value="sav2460 like domains"/>
    <property type="match status" value="1"/>
</dbReference>
<dbReference type="GO" id="GO:0046690">
    <property type="term" value="P:response to tellurium ion"/>
    <property type="evidence" value="ECO:0007669"/>
    <property type="project" value="UniProtKB-KW"/>
</dbReference>
<dbReference type="KEGG" id="dmm:dnm_090460"/>
<dbReference type="RefSeq" id="WP_207680103.1">
    <property type="nucleotide sequence ID" value="NZ_CP061800.1"/>
</dbReference>
<reference evidence="3" key="1">
    <citation type="journal article" date="2021" name="Microb. Physiol.">
        <title>Proteogenomic Insights into the Physiology of Marine, Sulfate-Reducing, Filamentous Desulfonema limicola and Desulfonema magnum.</title>
        <authorList>
            <person name="Schnaars V."/>
            <person name="Wohlbrand L."/>
            <person name="Scheve S."/>
            <person name="Hinrichs C."/>
            <person name="Reinhardt R."/>
            <person name="Rabus R."/>
        </authorList>
    </citation>
    <scope>NUCLEOTIDE SEQUENCE</scope>
    <source>
        <strain evidence="3">4be13</strain>
    </source>
</reference>
<dbReference type="AlphaFoldDB" id="A0A975GU95"/>
<evidence type="ECO:0000256" key="1">
    <source>
        <dbReference type="ARBA" id="ARBA00022686"/>
    </source>
</evidence>
<evidence type="ECO:0000259" key="2">
    <source>
        <dbReference type="Pfam" id="PF02342"/>
    </source>
</evidence>
<dbReference type="InterPro" id="IPR003325">
    <property type="entry name" value="TerD"/>
</dbReference>
<dbReference type="InterPro" id="IPR051324">
    <property type="entry name" value="Stress/Tellurium_Resist"/>
</dbReference>
<dbReference type="Pfam" id="PF02342">
    <property type="entry name" value="TerD"/>
    <property type="match status" value="1"/>
</dbReference>
<keyword evidence="4" id="KW-1185">Reference proteome</keyword>
<keyword evidence="1" id="KW-0778">Tellurium resistance</keyword>
<dbReference type="CDD" id="cd06974">
    <property type="entry name" value="TerD_like"/>
    <property type="match status" value="1"/>
</dbReference>
<accession>A0A975GU95</accession>
<sequence length="189" mass="20935">MGISLQKGQRISLSKDNAGLSKIMAGLGWDPVKSSGSQIDCDASVLMLNAEEKLERKENIIYFGNLSSKCGSVVHSGDNLTGQGEGDDEQIMIDLPAVPENIQKLVFVVNIYKCVQREQHFGMIANAFIRIVNVSDNTEMARFALTEDYSGWTSLIVGEIYRHNNEWKFAAIGQGTKDASLEEIVRNYK</sequence>
<evidence type="ECO:0000313" key="3">
    <source>
        <dbReference type="EMBL" id="QTA92953.1"/>
    </source>
</evidence>
<name>A0A975GU95_9BACT</name>
<dbReference type="PANTHER" id="PTHR32097">
    <property type="entry name" value="CAMP-BINDING PROTEIN 1-RELATED"/>
    <property type="match status" value="1"/>
</dbReference>
<feature type="domain" description="TerD" evidence="2">
    <location>
        <begin position="1"/>
        <end position="188"/>
    </location>
</feature>
<proteinExistence type="predicted"/>
<evidence type="ECO:0000313" key="4">
    <source>
        <dbReference type="Proteomes" id="UP000663722"/>
    </source>
</evidence>